<evidence type="ECO:0000256" key="1">
    <source>
        <dbReference type="SAM" id="Phobius"/>
    </source>
</evidence>
<sequence length="883" mass="102852">MKNFFTEKKDYFLYSFIFLLIILIIFIPLMRNNQSLIYGNGDAFHQHFLIFTHYINSLKESFTNIFTFDWSIGLGNDVISQFGYYIIGDIFSYIGLLFPSDKLNYAYSLLIILRMYFIGFFFLFYCKNSKKTYKYELIGSLIYVFSSFVFNAGVVHPYFLNAAIIFPLYILATERLLQNKNVYFFSLITCIAFINNFYFAYKLIILCFIYALIYYFVEVTEKSVKDFLLKLKTAFISFCVGVMMSCIILLPVICTFLNVQRVGAVDTIMTYDMSYYLNLLNGLITPSNIHWSVIGTSSICLIAIPVCFMHFKSNKRICIYFIVLCAILMVPFLGSIMNGFSYPTHRWSFAFTFIVSLMTIKLFEMKLNLSKKDYIAILSFLIIYIVLALLQKNMNVFVMTIFALIFLFFIILKNMQVLRHNLINLILYICICINIINLGCQTYYQTQFYNLSSTDNQGISQDFLSYDNSLKRYQTVDNQIEELDTAVKYIINNDQSFYRIAVMNNNIANLSLLYNYNSTSEYLSLTNGNIANMSYSFYNSDYSISKSLKQLDNRTRFSTLLSVKYYIVDKKNISMVPYGYVQYAHFEDTYIYQNKNFLPVLSAYDSWINSNKFDELNAVEKEIMIMNSAYVDENKIVSVKKNISHIKSECIGFKVDKSSELKITDNKIVVKDPSKKLVLKLDNTFNKEVYLSWKNLNFETNNKQLDYAIKLKSGSAVVKKKIEDRYRSQYYVNTPEKIFNLGHEIQDNKIIIEFSKNGVYSFTDLSFYTTSMDNYEGEVKKLNKGVRNVKVEKNYVSANLSRTSPSIIQLNTGYSVGWKAYVDNKAVPIFKCNLGMVGIEVPEGEHDIYFEYNIPFIKVGIIISLMGIIIWTYMVYLNRKSKR</sequence>
<dbReference type="AlphaFoldDB" id="E7G7L1"/>
<feature type="transmembrane region" description="Helical" evidence="1">
    <location>
        <begin position="396"/>
        <end position="413"/>
    </location>
</feature>
<dbReference type="GeneID" id="78228840"/>
<gene>
    <name evidence="2" type="ORF">HMPREF9488_00749</name>
</gene>
<dbReference type="HOGENOM" id="CLU_008413_1_0_9"/>
<keyword evidence="1" id="KW-0812">Transmembrane</keyword>
<dbReference type="Proteomes" id="UP000003157">
    <property type="component" value="Unassembled WGS sequence"/>
</dbReference>
<feature type="transmembrane region" description="Helical" evidence="1">
    <location>
        <begin position="374"/>
        <end position="390"/>
    </location>
</feature>
<dbReference type="OrthoDB" id="9815466at2"/>
<feature type="transmembrane region" description="Helical" evidence="1">
    <location>
        <begin position="105"/>
        <end position="125"/>
    </location>
</feature>
<feature type="transmembrane region" description="Helical" evidence="1">
    <location>
        <begin position="137"/>
        <end position="170"/>
    </location>
</feature>
<dbReference type="PANTHER" id="PTHR38454:SF1">
    <property type="entry name" value="INTEGRAL MEMBRANE PROTEIN"/>
    <property type="match status" value="1"/>
</dbReference>
<accession>E7G7L1</accession>
<feature type="transmembrane region" description="Helical" evidence="1">
    <location>
        <begin position="234"/>
        <end position="259"/>
    </location>
</feature>
<dbReference type="Pfam" id="PF09586">
    <property type="entry name" value="YfhO"/>
    <property type="match status" value="1"/>
</dbReference>
<dbReference type="EMBL" id="ADKX01000010">
    <property type="protein sequence ID" value="EFW05995.1"/>
    <property type="molecule type" value="Genomic_DNA"/>
</dbReference>
<name>E7G7L1_9FIRM</name>
<feature type="transmembrane region" description="Helical" evidence="1">
    <location>
        <begin position="318"/>
        <end position="340"/>
    </location>
</feature>
<organism evidence="2 3">
    <name type="scientific">Coprobacillus cateniformis</name>
    <dbReference type="NCBI Taxonomy" id="100884"/>
    <lineage>
        <taxon>Bacteria</taxon>
        <taxon>Bacillati</taxon>
        <taxon>Bacillota</taxon>
        <taxon>Erysipelotrichia</taxon>
        <taxon>Erysipelotrichales</taxon>
        <taxon>Coprobacillaceae</taxon>
        <taxon>Coprobacillus</taxon>
    </lineage>
</organism>
<feature type="transmembrane region" description="Helical" evidence="1">
    <location>
        <begin position="425"/>
        <end position="444"/>
    </location>
</feature>
<feature type="transmembrane region" description="Helical" evidence="1">
    <location>
        <begin position="289"/>
        <end position="311"/>
    </location>
</feature>
<protein>
    <recommendedName>
        <fullName evidence="4">Bacterial membrane protein YfhO</fullName>
    </recommendedName>
</protein>
<comment type="caution">
    <text evidence="2">The sequence shown here is derived from an EMBL/GenBank/DDBJ whole genome shotgun (WGS) entry which is preliminary data.</text>
</comment>
<dbReference type="InterPro" id="IPR018580">
    <property type="entry name" value="Uncharacterised_YfhO"/>
</dbReference>
<feature type="transmembrane region" description="Helical" evidence="1">
    <location>
        <begin position="12"/>
        <end position="30"/>
    </location>
</feature>
<evidence type="ECO:0008006" key="4">
    <source>
        <dbReference type="Google" id="ProtNLM"/>
    </source>
</evidence>
<feature type="transmembrane region" description="Helical" evidence="1">
    <location>
        <begin position="182"/>
        <end position="213"/>
    </location>
</feature>
<evidence type="ECO:0000313" key="3">
    <source>
        <dbReference type="Proteomes" id="UP000003157"/>
    </source>
</evidence>
<feature type="transmembrane region" description="Helical" evidence="1">
    <location>
        <begin position="856"/>
        <end position="877"/>
    </location>
</feature>
<evidence type="ECO:0000313" key="2">
    <source>
        <dbReference type="EMBL" id="EFW05995.1"/>
    </source>
</evidence>
<dbReference type="STRING" id="100884.GCA_000269565_00957"/>
<dbReference type="eggNOG" id="COG4485">
    <property type="taxonomic scope" value="Bacteria"/>
</dbReference>
<proteinExistence type="predicted"/>
<feature type="transmembrane region" description="Helical" evidence="1">
    <location>
        <begin position="346"/>
        <end position="362"/>
    </location>
</feature>
<dbReference type="PANTHER" id="PTHR38454">
    <property type="entry name" value="INTEGRAL MEMBRANE PROTEIN-RELATED"/>
    <property type="match status" value="1"/>
</dbReference>
<keyword evidence="1" id="KW-1133">Transmembrane helix</keyword>
<keyword evidence="1" id="KW-0472">Membrane</keyword>
<dbReference type="RefSeq" id="WP_008787865.1">
    <property type="nucleotide sequence ID" value="NZ_AKCB01000001.1"/>
</dbReference>
<keyword evidence="3" id="KW-1185">Reference proteome</keyword>
<reference evidence="2 3" key="1">
    <citation type="submission" date="2010-12" db="EMBL/GenBank/DDBJ databases">
        <title>The Genome Sequence of Coprobacillus sp. strain 29_1.</title>
        <authorList>
            <consortium name="The Broad Institute Genome Sequencing Platform"/>
            <person name="Earl A."/>
            <person name="Ward D."/>
            <person name="Feldgarden M."/>
            <person name="Gevers D."/>
            <person name="Daigneault M."/>
            <person name="Sibley C.D."/>
            <person name="White A."/>
            <person name="Strauss J."/>
            <person name="Allen-Vercoe E."/>
            <person name="Young S.K."/>
            <person name="Zeng Q."/>
            <person name="Gargeya S."/>
            <person name="Fitzgerald M."/>
            <person name="Haas B."/>
            <person name="Abouelleil A."/>
            <person name="Alvarado L."/>
            <person name="Arachchi H.M."/>
            <person name="Berlin A."/>
            <person name="Brown A."/>
            <person name="Chapman S.B."/>
            <person name="Chen Z."/>
            <person name="Dunbar C."/>
            <person name="Freedman E."/>
            <person name="Gearin G."/>
            <person name="Gellesch M."/>
            <person name="Goldberg J."/>
            <person name="Griggs A."/>
            <person name="Gujja S."/>
            <person name="Heilman E."/>
            <person name="Heiman D."/>
            <person name="Howarth C."/>
            <person name="Larson L."/>
            <person name="Lui A."/>
            <person name="MacDonald P.J.P."/>
            <person name="Mehta T."/>
            <person name="Montmayeur A."/>
            <person name="Murphy C."/>
            <person name="Neiman D."/>
            <person name="Pearson M."/>
            <person name="Priest M."/>
            <person name="Roberts A."/>
            <person name="Saif S."/>
            <person name="Shea T."/>
            <person name="Shenoy N."/>
            <person name="Sisk P."/>
            <person name="Stolte C."/>
            <person name="Sykes S."/>
            <person name="White J."/>
            <person name="Yandava C."/>
            <person name="Nusbaum C."/>
            <person name="Birren B."/>
        </authorList>
    </citation>
    <scope>NUCLEOTIDE SEQUENCE [LARGE SCALE GENOMIC DNA]</scope>
    <source>
        <strain evidence="2 3">29_1</strain>
    </source>
</reference>